<keyword evidence="3 4" id="KW-0520">NAD</keyword>
<dbReference type="Gene3D" id="3.90.110.10">
    <property type="entry name" value="Lactate dehydrogenase/glycoside hydrolase, family 4, C-terminal"/>
    <property type="match status" value="1"/>
</dbReference>
<keyword evidence="11" id="KW-1185">Reference proteome</keyword>
<feature type="binding site" evidence="4 7">
    <location>
        <begin position="10"/>
        <end position="15"/>
    </location>
    <ligand>
        <name>NAD(+)</name>
        <dbReference type="ChEBI" id="CHEBI:57540"/>
    </ligand>
</feature>
<dbReference type="EMBL" id="FNVA01000001">
    <property type="protein sequence ID" value="SEF49206.1"/>
    <property type="molecule type" value="Genomic_DNA"/>
</dbReference>
<gene>
    <name evidence="4" type="primary">mdh</name>
    <name evidence="10" type="ORF">SAMN05421819_0177</name>
</gene>
<evidence type="ECO:0000256" key="7">
    <source>
        <dbReference type="PIRSR" id="PIRSR000102-3"/>
    </source>
</evidence>
<dbReference type="GO" id="GO:0030060">
    <property type="term" value="F:L-malate dehydrogenase (NAD+) activity"/>
    <property type="evidence" value="ECO:0007669"/>
    <property type="project" value="UniProtKB-UniRule"/>
</dbReference>
<dbReference type="SUPFAM" id="SSF51735">
    <property type="entry name" value="NAD(P)-binding Rossmann-fold domains"/>
    <property type="match status" value="1"/>
</dbReference>
<evidence type="ECO:0000256" key="1">
    <source>
        <dbReference type="ARBA" id="ARBA00022532"/>
    </source>
</evidence>
<dbReference type="InterPro" id="IPR022383">
    <property type="entry name" value="Lactate/malate_DH_C"/>
</dbReference>
<dbReference type="GO" id="GO:0004459">
    <property type="term" value="F:L-lactate dehydrogenase (NAD+) activity"/>
    <property type="evidence" value="ECO:0007669"/>
    <property type="project" value="TreeGrafter"/>
</dbReference>
<feature type="binding site" evidence="4 6">
    <location>
        <position position="121"/>
    </location>
    <ligand>
        <name>substrate</name>
    </ligand>
</feature>
<dbReference type="FunFam" id="3.40.50.720:FF:000018">
    <property type="entry name" value="Malate dehydrogenase"/>
    <property type="match status" value="1"/>
</dbReference>
<dbReference type="GO" id="GO:0006089">
    <property type="term" value="P:lactate metabolic process"/>
    <property type="evidence" value="ECO:0007669"/>
    <property type="project" value="TreeGrafter"/>
</dbReference>
<keyword evidence="2 4" id="KW-0560">Oxidoreductase</keyword>
<feature type="domain" description="Lactate/malate dehydrogenase C-terminal" evidence="9">
    <location>
        <begin position="148"/>
        <end position="300"/>
    </location>
</feature>
<protein>
    <recommendedName>
        <fullName evidence="4">Malate dehydrogenase</fullName>
        <ecNumber evidence="4">1.1.1.37</ecNumber>
    </recommendedName>
</protein>
<dbReference type="Proteomes" id="UP000236728">
    <property type="component" value="Unassembled WGS sequence"/>
</dbReference>
<dbReference type="OrthoDB" id="9802969at2"/>
<comment type="similarity">
    <text evidence="4">Belongs to the LDH/MDH superfamily. MDH type 3 family.</text>
</comment>
<evidence type="ECO:0000256" key="4">
    <source>
        <dbReference type="HAMAP-Rule" id="MF_00487"/>
    </source>
</evidence>
<dbReference type="InterPro" id="IPR011275">
    <property type="entry name" value="Malate_DH_type3"/>
</dbReference>
<evidence type="ECO:0000259" key="9">
    <source>
        <dbReference type="Pfam" id="PF02866"/>
    </source>
</evidence>
<dbReference type="NCBIfam" id="NF004863">
    <property type="entry name" value="PRK06223.1"/>
    <property type="match status" value="1"/>
</dbReference>
<feature type="binding site" evidence="4 6">
    <location>
        <position position="152"/>
    </location>
    <ligand>
        <name>substrate</name>
    </ligand>
</feature>
<comment type="function">
    <text evidence="4">Catalyzes the reversible oxidation of malate to oxaloacetate.</text>
</comment>
<dbReference type="PIRSF" id="PIRSF000102">
    <property type="entry name" value="Lac_mal_DH"/>
    <property type="match status" value="1"/>
</dbReference>
<feature type="binding site" evidence="4 7">
    <location>
        <position position="34"/>
    </location>
    <ligand>
        <name>NAD(+)</name>
        <dbReference type="ChEBI" id="CHEBI:57540"/>
    </ligand>
</feature>
<dbReference type="PRINTS" id="PR00086">
    <property type="entry name" value="LLDHDRGNASE"/>
</dbReference>
<organism evidence="10 11">
    <name type="scientific">Bryocella elongata</name>
    <dbReference type="NCBI Taxonomy" id="863522"/>
    <lineage>
        <taxon>Bacteria</taxon>
        <taxon>Pseudomonadati</taxon>
        <taxon>Acidobacteriota</taxon>
        <taxon>Terriglobia</taxon>
        <taxon>Terriglobales</taxon>
        <taxon>Acidobacteriaceae</taxon>
        <taxon>Bryocella</taxon>
    </lineage>
</organism>
<dbReference type="HAMAP" id="MF_00487">
    <property type="entry name" value="Malate_dehydrog_3"/>
    <property type="match status" value="1"/>
</dbReference>
<evidence type="ECO:0000256" key="3">
    <source>
        <dbReference type="ARBA" id="ARBA00023027"/>
    </source>
</evidence>
<feature type="binding site" evidence="4 6">
    <location>
        <position position="89"/>
    </location>
    <ligand>
        <name>substrate</name>
    </ligand>
</feature>
<feature type="binding site" evidence="4 7">
    <location>
        <position position="96"/>
    </location>
    <ligand>
        <name>NAD(+)</name>
        <dbReference type="ChEBI" id="CHEBI:57540"/>
    </ligand>
</feature>
<feature type="binding site" evidence="4 6">
    <location>
        <position position="83"/>
    </location>
    <ligand>
        <name>substrate</name>
    </ligand>
</feature>
<evidence type="ECO:0000256" key="6">
    <source>
        <dbReference type="PIRSR" id="PIRSR000102-2"/>
    </source>
</evidence>
<reference evidence="10 11" key="1">
    <citation type="submission" date="2016-10" db="EMBL/GenBank/DDBJ databases">
        <authorList>
            <person name="de Groot N.N."/>
        </authorList>
    </citation>
    <scope>NUCLEOTIDE SEQUENCE [LARGE SCALE GENOMIC DNA]</scope>
    <source>
        <strain evidence="10 11">DSM 22489</strain>
    </source>
</reference>
<evidence type="ECO:0000313" key="11">
    <source>
        <dbReference type="Proteomes" id="UP000236728"/>
    </source>
</evidence>
<evidence type="ECO:0000313" key="10">
    <source>
        <dbReference type="EMBL" id="SEF49206.1"/>
    </source>
</evidence>
<feature type="domain" description="Lactate/malate dehydrogenase N-terminal" evidence="8">
    <location>
        <begin position="5"/>
        <end position="143"/>
    </location>
</feature>
<dbReference type="Pfam" id="PF02866">
    <property type="entry name" value="Ldh_1_C"/>
    <property type="match status" value="1"/>
</dbReference>
<sequence>MQRKKVTVVGAGNVGATAAHWIAAKELADVVLIDVIEGVPQGKALDLAQAMPIEKRDVTLVGTNDYADTANSDIVVITAGIARKPGMSRDDLLNTNFKIMSDVAEKALAASPNAIFIIVSNPLDAMAQTAFKKLGIPRERVIGMAGVLDSARFRTFIAQELEVSVENVTAFVLGGHGDTMVPLSRYSTVAGIPITELIEPARLKELEDRTANGGAEIVKHLKTGSAYYAPSAAAVEMVEAILKDKKKILPCAAYLQGEYGISGLYVGVPCKLGAKGLEKIIEIKLTADEQAALNKSAAAVQELCNVIGVA</sequence>
<dbReference type="InterPro" id="IPR001557">
    <property type="entry name" value="L-lactate/malate_DH"/>
</dbReference>
<dbReference type="InterPro" id="IPR015955">
    <property type="entry name" value="Lactate_DH/Glyco_Ohase_4_C"/>
</dbReference>
<dbReference type="RefSeq" id="WP_103931150.1">
    <property type="nucleotide sequence ID" value="NZ_FNVA01000001.1"/>
</dbReference>
<dbReference type="PANTHER" id="PTHR43128">
    <property type="entry name" value="L-2-HYDROXYCARBOXYLATE DEHYDROGENASE (NAD(P)(+))"/>
    <property type="match status" value="1"/>
</dbReference>
<evidence type="ECO:0000259" key="8">
    <source>
        <dbReference type="Pfam" id="PF00056"/>
    </source>
</evidence>
<dbReference type="FunFam" id="3.90.110.10:FF:000004">
    <property type="entry name" value="Malate dehydrogenase"/>
    <property type="match status" value="1"/>
</dbReference>
<accession>A0A1H5SF29</accession>
<dbReference type="AlphaFoldDB" id="A0A1H5SF29"/>
<dbReference type="InterPro" id="IPR001236">
    <property type="entry name" value="Lactate/malate_DH_N"/>
</dbReference>
<evidence type="ECO:0000256" key="5">
    <source>
        <dbReference type="PIRSR" id="PIRSR000102-1"/>
    </source>
</evidence>
<dbReference type="PANTHER" id="PTHR43128:SF16">
    <property type="entry name" value="L-LACTATE DEHYDROGENASE"/>
    <property type="match status" value="1"/>
</dbReference>
<keyword evidence="1 4" id="KW-0816">Tricarboxylic acid cycle</keyword>
<dbReference type="InterPro" id="IPR036291">
    <property type="entry name" value="NAD(P)-bd_dom_sf"/>
</dbReference>
<dbReference type="SUPFAM" id="SSF56327">
    <property type="entry name" value="LDH C-terminal domain-like"/>
    <property type="match status" value="1"/>
</dbReference>
<comment type="catalytic activity">
    <reaction evidence="4">
        <text>(S)-malate + NAD(+) = oxaloacetate + NADH + H(+)</text>
        <dbReference type="Rhea" id="RHEA:21432"/>
        <dbReference type="ChEBI" id="CHEBI:15378"/>
        <dbReference type="ChEBI" id="CHEBI:15589"/>
        <dbReference type="ChEBI" id="CHEBI:16452"/>
        <dbReference type="ChEBI" id="CHEBI:57540"/>
        <dbReference type="ChEBI" id="CHEBI:57945"/>
        <dbReference type="EC" id="1.1.1.37"/>
    </reaction>
</comment>
<feature type="active site" description="Proton acceptor" evidence="4 5">
    <location>
        <position position="176"/>
    </location>
</feature>
<feature type="binding site" evidence="4 7">
    <location>
        <begin position="119"/>
        <end position="121"/>
    </location>
    <ligand>
        <name>NAD(+)</name>
        <dbReference type="ChEBI" id="CHEBI:57540"/>
    </ligand>
</feature>
<dbReference type="NCBIfam" id="TIGR01763">
    <property type="entry name" value="MalateDH_bact"/>
    <property type="match status" value="1"/>
</dbReference>
<dbReference type="Pfam" id="PF00056">
    <property type="entry name" value="Ldh_1_N"/>
    <property type="match status" value="1"/>
</dbReference>
<evidence type="ECO:0000256" key="2">
    <source>
        <dbReference type="ARBA" id="ARBA00023002"/>
    </source>
</evidence>
<proteinExistence type="inferred from homology"/>
<name>A0A1H5SF29_9BACT</name>
<dbReference type="Gene3D" id="3.40.50.720">
    <property type="entry name" value="NAD(P)-binding Rossmann-like Domain"/>
    <property type="match status" value="1"/>
</dbReference>
<dbReference type="EC" id="1.1.1.37" evidence="4"/>
<dbReference type="CDD" id="cd01339">
    <property type="entry name" value="LDH-like_MDH"/>
    <property type="match status" value="1"/>
</dbReference>
<dbReference type="GO" id="GO:0006099">
    <property type="term" value="P:tricarboxylic acid cycle"/>
    <property type="evidence" value="ECO:0007669"/>
    <property type="project" value="UniProtKB-UniRule"/>
</dbReference>